<keyword evidence="1" id="KW-0143">Chaperone</keyword>
<name>A0A9W8DPP0_9FUNG</name>
<accession>A0A9W8DPP0</accession>
<dbReference type="Pfam" id="PF18265">
    <property type="entry name" value="Nas2_N"/>
    <property type="match status" value="1"/>
</dbReference>
<dbReference type="GO" id="GO:0005737">
    <property type="term" value="C:cytoplasm"/>
    <property type="evidence" value="ECO:0007669"/>
    <property type="project" value="TreeGrafter"/>
</dbReference>
<dbReference type="SUPFAM" id="SSF50156">
    <property type="entry name" value="PDZ domain-like"/>
    <property type="match status" value="1"/>
</dbReference>
<feature type="coiled-coil region" evidence="3">
    <location>
        <begin position="6"/>
        <end position="33"/>
    </location>
</feature>
<dbReference type="GO" id="GO:0005634">
    <property type="term" value="C:nucleus"/>
    <property type="evidence" value="ECO:0007669"/>
    <property type="project" value="TreeGrafter"/>
</dbReference>
<dbReference type="PANTHER" id="PTHR12651">
    <property type="entry name" value="26S PROTEASOME NON-ATPASE REGULATORY SUBUNIT 9"/>
    <property type="match status" value="1"/>
</dbReference>
<feature type="domain" description="Nas2 N-terminal" evidence="5">
    <location>
        <begin position="13"/>
        <end position="91"/>
    </location>
</feature>
<evidence type="ECO:0000256" key="3">
    <source>
        <dbReference type="SAM" id="Coils"/>
    </source>
</evidence>
<evidence type="ECO:0000256" key="2">
    <source>
        <dbReference type="ARBA" id="ARBA00068021"/>
    </source>
</evidence>
<keyword evidence="6" id="KW-0647">Proteasome</keyword>
<dbReference type="InterPro" id="IPR040815">
    <property type="entry name" value="Nas2_N"/>
</dbReference>
<dbReference type="AlphaFoldDB" id="A0A9W8DPP0"/>
<dbReference type="Gene3D" id="6.10.140.1710">
    <property type="match status" value="1"/>
</dbReference>
<organism evidence="6 7">
    <name type="scientific">Mycoemilia scoparia</name>
    <dbReference type="NCBI Taxonomy" id="417184"/>
    <lineage>
        <taxon>Eukaryota</taxon>
        <taxon>Fungi</taxon>
        <taxon>Fungi incertae sedis</taxon>
        <taxon>Zoopagomycota</taxon>
        <taxon>Kickxellomycotina</taxon>
        <taxon>Kickxellomycetes</taxon>
        <taxon>Kickxellales</taxon>
        <taxon>Kickxellaceae</taxon>
        <taxon>Mycoemilia</taxon>
    </lineage>
</organism>
<keyword evidence="7" id="KW-1185">Reference proteome</keyword>
<reference evidence="6" key="1">
    <citation type="submission" date="2022-07" db="EMBL/GenBank/DDBJ databases">
        <title>Phylogenomic reconstructions and comparative analyses of Kickxellomycotina fungi.</title>
        <authorList>
            <person name="Reynolds N.K."/>
            <person name="Stajich J.E."/>
            <person name="Barry K."/>
            <person name="Grigoriev I.V."/>
            <person name="Crous P."/>
            <person name="Smith M.E."/>
        </authorList>
    </citation>
    <scope>NUCLEOTIDE SEQUENCE</scope>
    <source>
        <strain evidence="6">NBRC 100468</strain>
    </source>
</reference>
<dbReference type="InterPro" id="IPR036034">
    <property type="entry name" value="PDZ_sf"/>
</dbReference>
<evidence type="ECO:0000313" key="7">
    <source>
        <dbReference type="Proteomes" id="UP001150538"/>
    </source>
</evidence>
<dbReference type="Gene3D" id="2.30.42.10">
    <property type="match status" value="1"/>
</dbReference>
<comment type="caution">
    <text evidence="6">The sequence shown here is derived from an EMBL/GenBank/DDBJ whole genome shotgun (WGS) entry which is preliminary data.</text>
</comment>
<protein>
    <recommendedName>
        <fullName evidence="2">Probable 26S proteasome regulatory subunit p27</fullName>
    </recommendedName>
</protein>
<feature type="compositionally biased region" description="Polar residues" evidence="4">
    <location>
        <begin position="111"/>
        <end position="120"/>
    </location>
</feature>
<evidence type="ECO:0000256" key="4">
    <source>
        <dbReference type="SAM" id="MobiDB-lite"/>
    </source>
</evidence>
<sequence>MTDSTRNSAKNRVKQLIDQKENMEAEILKLQGDIKNHGVGLTEKLIDDDGFPRADIDIPAITALRGEHSKKKNDYAKLMDNINEALIQMHQENKAKQASGSDGGSTVSTTNNAGQATSEAPITPGRPFAVISEIAANSPIEEAGIRNGDKLVRFGIVTYGNNQKLKKLQEEVKHVVGYPTNVVIERSEEGSSPRLVRSKVTPREGWGGRGVLGCRFDII</sequence>
<evidence type="ECO:0000256" key="1">
    <source>
        <dbReference type="ARBA" id="ARBA00023186"/>
    </source>
</evidence>
<evidence type="ECO:0000313" key="6">
    <source>
        <dbReference type="EMBL" id="KAJ1919389.1"/>
    </source>
</evidence>
<dbReference type="GO" id="GO:0070682">
    <property type="term" value="P:proteasome regulatory particle assembly"/>
    <property type="evidence" value="ECO:0007669"/>
    <property type="project" value="InterPro"/>
</dbReference>
<dbReference type="EMBL" id="JANBPU010000027">
    <property type="protein sequence ID" value="KAJ1919389.1"/>
    <property type="molecule type" value="Genomic_DNA"/>
</dbReference>
<dbReference type="InterPro" id="IPR035269">
    <property type="entry name" value="PSMD9"/>
</dbReference>
<dbReference type="PANTHER" id="PTHR12651:SF1">
    <property type="entry name" value="26S PROTEASOME NON-ATPASE REGULATORY SUBUNIT 9"/>
    <property type="match status" value="1"/>
</dbReference>
<feature type="region of interest" description="Disordered" evidence="4">
    <location>
        <begin position="93"/>
        <end position="124"/>
    </location>
</feature>
<proteinExistence type="predicted"/>
<dbReference type="Proteomes" id="UP001150538">
    <property type="component" value="Unassembled WGS sequence"/>
</dbReference>
<dbReference type="FunFam" id="2.30.42.10:FF:000107">
    <property type="entry name" value="26S proteasome non-ATPase regulatory subunit 9"/>
    <property type="match status" value="1"/>
</dbReference>
<keyword evidence="3" id="KW-0175">Coiled coil</keyword>
<evidence type="ECO:0000259" key="5">
    <source>
        <dbReference type="Pfam" id="PF18265"/>
    </source>
</evidence>
<dbReference type="GO" id="GO:0000502">
    <property type="term" value="C:proteasome complex"/>
    <property type="evidence" value="ECO:0007669"/>
    <property type="project" value="UniProtKB-KW"/>
</dbReference>
<gene>
    <name evidence="6" type="primary">NAS2</name>
    <name evidence="6" type="ORF">H4219_001981</name>
</gene>
<dbReference type="OrthoDB" id="72325at2759"/>